<proteinExistence type="predicted"/>
<name>A0A8S2J0P0_9BILA</name>
<evidence type="ECO:0000313" key="1">
    <source>
        <dbReference type="EMBL" id="CAF3788250.1"/>
    </source>
</evidence>
<dbReference type="Proteomes" id="UP000681720">
    <property type="component" value="Unassembled WGS sequence"/>
</dbReference>
<dbReference type="Gene3D" id="3.90.1150.10">
    <property type="entry name" value="Aspartate Aminotransferase, domain 1"/>
    <property type="match status" value="1"/>
</dbReference>
<evidence type="ECO:0000313" key="2">
    <source>
        <dbReference type="Proteomes" id="UP000681720"/>
    </source>
</evidence>
<reference evidence="1" key="1">
    <citation type="submission" date="2021-02" db="EMBL/GenBank/DDBJ databases">
        <authorList>
            <person name="Nowell W R."/>
        </authorList>
    </citation>
    <scope>NUCLEOTIDE SEQUENCE</scope>
</reference>
<gene>
    <name evidence="1" type="ORF">GIL414_LOCUS402</name>
</gene>
<organism evidence="1 2">
    <name type="scientific">Rotaria magnacalcarata</name>
    <dbReference type="NCBI Taxonomy" id="392030"/>
    <lineage>
        <taxon>Eukaryota</taxon>
        <taxon>Metazoa</taxon>
        <taxon>Spiralia</taxon>
        <taxon>Gnathifera</taxon>
        <taxon>Rotifera</taxon>
        <taxon>Eurotatoria</taxon>
        <taxon>Bdelloidea</taxon>
        <taxon>Philodinida</taxon>
        <taxon>Philodinidae</taxon>
        <taxon>Rotaria</taxon>
    </lineage>
</organism>
<feature type="non-terminal residue" evidence="1">
    <location>
        <position position="1"/>
    </location>
</feature>
<accession>A0A8S2J0P0</accession>
<comment type="caution">
    <text evidence="1">The sequence shown here is derived from an EMBL/GenBank/DDBJ whole genome shotgun (WGS) entry which is preliminary data.</text>
</comment>
<dbReference type="AlphaFoldDB" id="A0A8S2J0P0"/>
<protein>
    <submittedName>
        <fullName evidence="1">Uncharacterized protein</fullName>
    </submittedName>
</protein>
<dbReference type="EMBL" id="CAJOBJ010000046">
    <property type="protein sequence ID" value="CAF3788250.1"/>
    <property type="molecule type" value="Genomic_DNA"/>
</dbReference>
<sequence length="66" mass="7471">MTSSHDDTLKQKSSDKKSENLLAKRFLGLEKNIWIEFSALAITHGAVNVGQGFIDYAPPHYFIDLY</sequence>
<dbReference type="InterPro" id="IPR015422">
    <property type="entry name" value="PyrdxlP-dep_Trfase_small"/>
</dbReference>